<evidence type="ECO:0000256" key="6">
    <source>
        <dbReference type="ARBA" id="ARBA00023136"/>
    </source>
</evidence>
<dbReference type="eggNOG" id="COG0109">
    <property type="taxonomic scope" value="Bacteria"/>
</dbReference>
<dbReference type="PANTHER" id="PTHR43448">
    <property type="entry name" value="PROTOHEME IX FARNESYLTRANSFERASE, MITOCHONDRIAL"/>
    <property type="match status" value="1"/>
</dbReference>
<keyword evidence="10" id="KW-1185">Reference proteome</keyword>
<comment type="similarity">
    <text evidence="8">Belongs to the UbiA prenyltransferase family. Protoheme IX farnesyltransferase subfamily.</text>
</comment>
<comment type="catalytic activity">
    <reaction evidence="7 8">
        <text>heme b + (2E,6E)-farnesyl diphosphate + H2O = Fe(II)-heme o + diphosphate</text>
        <dbReference type="Rhea" id="RHEA:28070"/>
        <dbReference type="ChEBI" id="CHEBI:15377"/>
        <dbReference type="ChEBI" id="CHEBI:33019"/>
        <dbReference type="ChEBI" id="CHEBI:60344"/>
        <dbReference type="ChEBI" id="CHEBI:60530"/>
        <dbReference type="ChEBI" id="CHEBI:175763"/>
        <dbReference type="EC" id="2.5.1.141"/>
    </reaction>
</comment>
<feature type="transmembrane region" description="Helical" evidence="8">
    <location>
        <begin position="137"/>
        <end position="154"/>
    </location>
</feature>
<dbReference type="UniPathway" id="UPA00834">
    <property type="reaction ID" value="UER00712"/>
</dbReference>
<dbReference type="Pfam" id="PF01040">
    <property type="entry name" value="UbiA"/>
    <property type="match status" value="1"/>
</dbReference>
<evidence type="ECO:0000256" key="5">
    <source>
        <dbReference type="ARBA" id="ARBA00023133"/>
    </source>
</evidence>
<dbReference type="HAMAP" id="MF_00154">
    <property type="entry name" value="CyoE_CtaB"/>
    <property type="match status" value="1"/>
</dbReference>
<dbReference type="AlphaFoldDB" id="A0A0A3HZK3"/>
<evidence type="ECO:0000256" key="8">
    <source>
        <dbReference type="HAMAP-Rule" id="MF_00154"/>
    </source>
</evidence>
<evidence type="ECO:0000256" key="3">
    <source>
        <dbReference type="ARBA" id="ARBA00022692"/>
    </source>
</evidence>
<organism evidence="9 10">
    <name type="scientific">Ureibacillus manganicus DSM 26584</name>
    <dbReference type="NCBI Taxonomy" id="1384049"/>
    <lineage>
        <taxon>Bacteria</taxon>
        <taxon>Bacillati</taxon>
        <taxon>Bacillota</taxon>
        <taxon>Bacilli</taxon>
        <taxon>Bacillales</taxon>
        <taxon>Caryophanaceae</taxon>
        <taxon>Ureibacillus</taxon>
    </lineage>
</organism>
<comment type="function">
    <text evidence="8">Converts heme B (protoheme IX) to heme O by substitution of the vinyl group on carbon 2 of heme B porphyrin ring with a hydroxyethyl farnesyl side group.</text>
</comment>
<comment type="subcellular location">
    <subcellularLocation>
        <location evidence="8">Cell membrane</location>
        <topology evidence="8">Multi-pass membrane protein</topology>
    </subcellularLocation>
    <subcellularLocation>
        <location evidence="1">Membrane</location>
        <topology evidence="1">Multi-pass membrane protein</topology>
    </subcellularLocation>
</comment>
<feature type="transmembrane region" description="Helical" evidence="8">
    <location>
        <begin position="248"/>
        <end position="272"/>
    </location>
</feature>
<keyword evidence="2 8" id="KW-0808">Transferase</keyword>
<dbReference type="Gene3D" id="1.10.357.140">
    <property type="entry name" value="UbiA prenyltransferase"/>
    <property type="match status" value="1"/>
</dbReference>
<keyword evidence="8" id="KW-1003">Cell membrane</keyword>
<comment type="pathway">
    <text evidence="8">Porphyrin-containing compound metabolism; heme O biosynthesis; heme O from protoheme: step 1/1.</text>
</comment>
<feature type="transmembrane region" description="Helical" evidence="8">
    <location>
        <begin position="109"/>
        <end position="131"/>
    </location>
</feature>
<dbReference type="InterPro" id="IPR044878">
    <property type="entry name" value="UbiA_sf"/>
</dbReference>
<dbReference type="OrthoDB" id="9814417at2"/>
<dbReference type="EMBL" id="JPVN01000014">
    <property type="protein sequence ID" value="KGR78031.1"/>
    <property type="molecule type" value="Genomic_DNA"/>
</dbReference>
<feature type="transmembrane region" description="Helical" evidence="8">
    <location>
        <begin position="221"/>
        <end position="242"/>
    </location>
</feature>
<feature type="transmembrane region" description="Helical" evidence="8">
    <location>
        <begin position="293"/>
        <end position="312"/>
    </location>
</feature>
<dbReference type="NCBIfam" id="TIGR01473">
    <property type="entry name" value="cyoE_ctaB"/>
    <property type="match status" value="1"/>
</dbReference>
<evidence type="ECO:0000313" key="9">
    <source>
        <dbReference type="EMBL" id="KGR78031.1"/>
    </source>
</evidence>
<dbReference type="GO" id="GO:0008495">
    <property type="term" value="F:protoheme IX farnesyltransferase activity"/>
    <property type="evidence" value="ECO:0007669"/>
    <property type="project" value="UniProtKB-UniRule"/>
</dbReference>
<keyword evidence="6 8" id="KW-0472">Membrane</keyword>
<dbReference type="InterPro" id="IPR006369">
    <property type="entry name" value="Protohaem_IX_farnesylTrfase"/>
</dbReference>
<evidence type="ECO:0000256" key="2">
    <source>
        <dbReference type="ARBA" id="ARBA00022679"/>
    </source>
</evidence>
<feature type="transmembrane region" description="Helical" evidence="8">
    <location>
        <begin position="161"/>
        <end position="181"/>
    </location>
</feature>
<dbReference type="GO" id="GO:0048034">
    <property type="term" value="P:heme O biosynthetic process"/>
    <property type="evidence" value="ECO:0007669"/>
    <property type="project" value="UniProtKB-UniRule"/>
</dbReference>
<dbReference type="STRING" id="1384049.CD29_12820"/>
<evidence type="ECO:0000313" key="10">
    <source>
        <dbReference type="Proteomes" id="UP000030416"/>
    </source>
</evidence>
<dbReference type="CDD" id="cd13957">
    <property type="entry name" value="PT_UbiA_Cox10"/>
    <property type="match status" value="1"/>
</dbReference>
<dbReference type="GO" id="GO:0005886">
    <property type="term" value="C:plasma membrane"/>
    <property type="evidence" value="ECO:0007669"/>
    <property type="project" value="UniProtKB-SubCell"/>
</dbReference>
<feature type="transmembrane region" description="Helical" evidence="8">
    <location>
        <begin position="37"/>
        <end position="57"/>
    </location>
</feature>
<dbReference type="PROSITE" id="PS00943">
    <property type="entry name" value="UBIA"/>
    <property type="match status" value="1"/>
</dbReference>
<dbReference type="Proteomes" id="UP000030416">
    <property type="component" value="Unassembled WGS sequence"/>
</dbReference>
<protein>
    <recommendedName>
        <fullName evidence="8">Protoheme IX farnesyltransferase</fullName>
        <ecNumber evidence="8">2.5.1.141</ecNumber>
    </recommendedName>
    <alternativeName>
        <fullName evidence="8">Heme B farnesyltransferase</fullName>
    </alternativeName>
    <alternativeName>
        <fullName evidence="8">Heme O synthase</fullName>
    </alternativeName>
</protein>
<dbReference type="EC" id="2.5.1.141" evidence="8"/>
<name>A0A0A3HZK3_9BACL</name>
<keyword evidence="4 8" id="KW-1133">Transmembrane helix</keyword>
<keyword evidence="3 8" id="KW-0812">Transmembrane</keyword>
<comment type="caution">
    <text evidence="9">The sequence shown here is derived from an EMBL/GenBank/DDBJ whole genome shotgun (WGS) entry which is preliminary data.</text>
</comment>
<dbReference type="InterPro" id="IPR030470">
    <property type="entry name" value="UbiA_prenylTrfase_CS"/>
</dbReference>
<dbReference type="RefSeq" id="WP_036187230.1">
    <property type="nucleotide sequence ID" value="NZ_AVDA01000014.1"/>
</dbReference>
<sequence>MENGQLLADSALDTTAQSSSKLLRFLIDIKFLLKGKVLVANVLPVFTAYWLALYFHGERFVDYWGTFLLTMLGSTLVISGALMLNNWYEVDLDKKMVRTQNRPTVNGHFALKAVLWSGIITTIIGLVMMLFTTIEATLYSFLGWFIYVVLYTFWSKRRYTLNTVVGSVSGAFTPLIGWAVIAPANHIVPIVMFCILFIWQVPHTFAVAIKRLEDYTRAGVPMLPVVYGVDVTIRQNLIYIITLLPFPFLLITSLGWIFFFVAIVLTIGWIILAAKGSRAIDVKKWAQANLRYSLIYLVLLSLVMILLTSPIFN</sequence>
<evidence type="ECO:0000256" key="7">
    <source>
        <dbReference type="ARBA" id="ARBA00047690"/>
    </source>
</evidence>
<dbReference type="InterPro" id="IPR000537">
    <property type="entry name" value="UbiA_prenyltransferase"/>
</dbReference>
<keyword evidence="5 8" id="KW-0350">Heme biosynthesis</keyword>
<reference evidence="9 10" key="1">
    <citation type="submission" date="2014-02" db="EMBL/GenBank/DDBJ databases">
        <title>Draft genome sequence of Lysinibacillus manganicus DSM 26584T.</title>
        <authorList>
            <person name="Zhang F."/>
            <person name="Wang G."/>
            <person name="Zhang L."/>
        </authorList>
    </citation>
    <scope>NUCLEOTIDE SEQUENCE [LARGE SCALE GENOMIC DNA]</scope>
    <source>
        <strain evidence="9 10">DSM 26584</strain>
    </source>
</reference>
<dbReference type="PANTHER" id="PTHR43448:SF2">
    <property type="entry name" value="PROTOHEME IX FARNESYLTRANSFERASE, MITOCHONDRIAL"/>
    <property type="match status" value="1"/>
</dbReference>
<comment type="subunit">
    <text evidence="8">Interacts with CtaA.</text>
</comment>
<feature type="transmembrane region" description="Helical" evidence="8">
    <location>
        <begin position="187"/>
        <end position="209"/>
    </location>
</feature>
<evidence type="ECO:0000256" key="4">
    <source>
        <dbReference type="ARBA" id="ARBA00022989"/>
    </source>
</evidence>
<comment type="miscellaneous">
    <text evidence="8">Carbon 2 of the heme B porphyrin ring is defined according to the Fischer nomenclature.</text>
</comment>
<proteinExistence type="inferred from homology"/>
<evidence type="ECO:0000256" key="1">
    <source>
        <dbReference type="ARBA" id="ARBA00004141"/>
    </source>
</evidence>
<gene>
    <name evidence="8" type="primary">ctaB</name>
    <name evidence="9" type="ORF">CD29_12820</name>
</gene>
<feature type="transmembrane region" description="Helical" evidence="8">
    <location>
        <begin position="63"/>
        <end position="88"/>
    </location>
</feature>
<accession>A0A0A3HZK3</accession>